<protein>
    <recommendedName>
        <fullName evidence="6">HMG box domain-containing protein</fullName>
    </recommendedName>
</protein>
<dbReference type="PANTHER" id="PTHR45781:SF1">
    <property type="entry name" value="HMG BOX DOMAIN-CONTAINING PROTEIN"/>
    <property type="match status" value="1"/>
</dbReference>
<dbReference type="PROSITE" id="PS50118">
    <property type="entry name" value="HMG_BOX_2"/>
    <property type="match status" value="1"/>
</dbReference>
<name>T1L1A7_TETUR</name>
<evidence type="ECO:0000256" key="3">
    <source>
        <dbReference type="ARBA" id="ARBA00023242"/>
    </source>
</evidence>
<evidence type="ECO:0000313" key="7">
    <source>
        <dbReference type="EnsemblMetazoa" id="tetur31g01070.1"/>
    </source>
</evidence>
<comment type="subcellular location">
    <subcellularLocation>
        <location evidence="1">Nucleus</location>
    </subcellularLocation>
</comment>
<dbReference type="SMART" id="SM00398">
    <property type="entry name" value="HMG"/>
    <property type="match status" value="1"/>
</dbReference>
<dbReference type="eggNOG" id="KOG0381">
    <property type="taxonomic scope" value="Eukaryota"/>
</dbReference>
<organism evidence="7 8">
    <name type="scientific">Tetranychus urticae</name>
    <name type="common">Two-spotted spider mite</name>
    <dbReference type="NCBI Taxonomy" id="32264"/>
    <lineage>
        <taxon>Eukaryota</taxon>
        <taxon>Metazoa</taxon>
        <taxon>Ecdysozoa</taxon>
        <taxon>Arthropoda</taxon>
        <taxon>Chelicerata</taxon>
        <taxon>Arachnida</taxon>
        <taxon>Acari</taxon>
        <taxon>Acariformes</taxon>
        <taxon>Trombidiformes</taxon>
        <taxon>Prostigmata</taxon>
        <taxon>Eleutherengona</taxon>
        <taxon>Raphignathae</taxon>
        <taxon>Tetranychoidea</taxon>
        <taxon>Tetranychidae</taxon>
        <taxon>Tetranychus</taxon>
    </lineage>
</organism>
<dbReference type="GO" id="GO:0006357">
    <property type="term" value="P:regulation of transcription by RNA polymerase II"/>
    <property type="evidence" value="ECO:0007669"/>
    <property type="project" value="TreeGrafter"/>
</dbReference>
<dbReference type="HOGENOM" id="CLU_639897_0_0_1"/>
<feature type="DNA-binding region" description="HMG box" evidence="4">
    <location>
        <begin position="272"/>
        <end position="340"/>
    </location>
</feature>
<reference evidence="7" key="2">
    <citation type="submission" date="2015-06" db="UniProtKB">
        <authorList>
            <consortium name="EnsemblMetazoa"/>
        </authorList>
    </citation>
    <scope>IDENTIFICATION</scope>
</reference>
<dbReference type="GO" id="GO:0005634">
    <property type="term" value="C:nucleus"/>
    <property type="evidence" value="ECO:0007669"/>
    <property type="project" value="UniProtKB-SubCell"/>
</dbReference>
<evidence type="ECO:0000259" key="6">
    <source>
        <dbReference type="PROSITE" id="PS50118"/>
    </source>
</evidence>
<dbReference type="Gene3D" id="1.10.30.10">
    <property type="entry name" value="High mobility group box domain"/>
    <property type="match status" value="1"/>
</dbReference>
<evidence type="ECO:0000256" key="5">
    <source>
        <dbReference type="SAM" id="MobiDB-lite"/>
    </source>
</evidence>
<dbReference type="Proteomes" id="UP000015104">
    <property type="component" value="Unassembled WGS sequence"/>
</dbReference>
<gene>
    <name evidence="7" type="primary">107369302</name>
</gene>
<reference evidence="8" key="1">
    <citation type="submission" date="2011-08" db="EMBL/GenBank/DDBJ databases">
        <authorList>
            <person name="Rombauts S."/>
        </authorList>
    </citation>
    <scope>NUCLEOTIDE SEQUENCE</scope>
    <source>
        <strain evidence="8">London</strain>
    </source>
</reference>
<keyword evidence="2 4" id="KW-0238">DNA-binding</keyword>
<dbReference type="STRING" id="32264.T1L1A7"/>
<feature type="region of interest" description="Disordered" evidence="5">
    <location>
        <begin position="247"/>
        <end position="276"/>
    </location>
</feature>
<dbReference type="InterPro" id="IPR051365">
    <property type="entry name" value="TOX_HMG-box_domain"/>
</dbReference>
<keyword evidence="3 4" id="KW-0539">Nucleus</keyword>
<dbReference type="SUPFAM" id="SSF47095">
    <property type="entry name" value="HMG-box"/>
    <property type="match status" value="1"/>
</dbReference>
<feature type="domain" description="HMG box" evidence="6">
    <location>
        <begin position="272"/>
        <end position="340"/>
    </location>
</feature>
<proteinExistence type="predicted"/>
<dbReference type="KEGG" id="tut:107369302"/>
<dbReference type="InterPro" id="IPR036910">
    <property type="entry name" value="HMG_box_dom_sf"/>
</dbReference>
<feature type="region of interest" description="Disordered" evidence="5">
    <location>
        <begin position="37"/>
        <end position="86"/>
    </location>
</feature>
<dbReference type="AlphaFoldDB" id="T1L1A7"/>
<evidence type="ECO:0000313" key="8">
    <source>
        <dbReference type="Proteomes" id="UP000015104"/>
    </source>
</evidence>
<accession>T1L1A7</accession>
<dbReference type="EMBL" id="CAEY01000891">
    <property type="status" value="NOT_ANNOTATED_CDS"/>
    <property type="molecule type" value="Genomic_DNA"/>
</dbReference>
<feature type="compositionally biased region" description="Basic residues" evidence="5">
    <location>
        <begin position="256"/>
        <end position="265"/>
    </location>
</feature>
<dbReference type="OMA" id="PFININC"/>
<dbReference type="EnsemblMetazoa" id="tetur31g01070.1">
    <property type="protein sequence ID" value="tetur31g01070.1"/>
    <property type="gene ID" value="tetur31g01070"/>
</dbReference>
<dbReference type="GO" id="GO:0031490">
    <property type="term" value="F:chromatin DNA binding"/>
    <property type="evidence" value="ECO:0007669"/>
    <property type="project" value="TreeGrafter"/>
</dbReference>
<keyword evidence="8" id="KW-1185">Reference proteome</keyword>
<sequence length="429" mass="48636">MEDTNYLPNDYFDRTPSSTTCDYNYYNNYAITTPTLQQQQTHLQQPQTQSNHQQPSQTSSQLQQLQQPSQTQQQQQQTQGTTGLINHHGHHINQQIYHPPQQQQQQQQAQHLQQLHQPATYLEATLQNYGYNQVTGTDIPNSVTISTGNYNNYADCSAATNINTLNYQVVDSILTNQCNDNQYNNNGNYGDSQQLSYGYIDNGLTGVNTNFSTHMPNMKTGQNQLLVVKEERLSIIPASNTSMIISSTKEDSKPVKAIRKKKTNRKKEPNNNKKSASGYAHFFRERQARIKEENKTASFGEISKIVASEWEALSIDEKAVYKRIAENAKNDQFKDIALTHAMTVAGANLSNNNTDNQIVNSKEIPMGQNNVQGNIGSMITYQQSLQQQQQQQQQQAHLIHHTHQQQQHLEANYNHGQINYQVTGGLSYS</sequence>
<dbReference type="InterPro" id="IPR009071">
    <property type="entry name" value="HMG_box_dom"/>
</dbReference>
<dbReference type="PANTHER" id="PTHR45781">
    <property type="entry name" value="AGAP000281-PA"/>
    <property type="match status" value="1"/>
</dbReference>
<evidence type="ECO:0000256" key="2">
    <source>
        <dbReference type="ARBA" id="ARBA00023125"/>
    </source>
</evidence>
<evidence type="ECO:0000256" key="4">
    <source>
        <dbReference type="PROSITE-ProRule" id="PRU00267"/>
    </source>
</evidence>
<dbReference type="OrthoDB" id="10027956at2759"/>
<dbReference type="Pfam" id="PF09011">
    <property type="entry name" value="HMG_box_2"/>
    <property type="match status" value="1"/>
</dbReference>
<evidence type="ECO:0000256" key="1">
    <source>
        <dbReference type="ARBA" id="ARBA00004123"/>
    </source>
</evidence>